<dbReference type="Proteomes" id="UP000621500">
    <property type="component" value="Unassembled WGS sequence"/>
</dbReference>
<accession>A0ABQ4F1F1</accession>
<comment type="caution">
    <text evidence="1">The sequence shown here is derived from an EMBL/GenBank/DDBJ whole genome shotgun (WGS) entry which is preliminary data.</text>
</comment>
<evidence type="ECO:0000313" key="1">
    <source>
        <dbReference type="EMBL" id="GIH00739.1"/>
    </source>
</evidence>
<protein>
    <submittedName>
        <fullName evidence="1">Uncharacterized protein</fullName>
    </submittedName>
</protein>
<name>A0ABQ4F1F1_9ACTN</name>
<evidence type="ECO:0000313" key="2">
    <source>
        <dbReference type="Proteomes" id="UP000621500"/>
    </source>
</evidence>
<reference evidence="1 2" key="1">
    <citation type="submission" date="2021-01" db="EMBL/GenBank/DDBJ databases">
        <title>Whole genome shotgun sequence of Plantactinospora mayteni NBRC 109088.</title>
        <authorList>
            <person name="Komaki H."/>
            <person name="Tamura T."/>
        </authorList>
    </citation>
    <scope>NUCLEOTIDE SEQUENCE [LARGE SCALE GENOMIC DNA]</scope>
    <source>
        <strain evidence="1 2">NBRC 109088</strain>
    </source>
</reference>
<gene>
    <name evidence="1" type="ORF">Pma05_73110</name>
</gene>
<proteinExistence type="predicted"/>
<organism evidence="1 2">
    <name type="scientific">Plantactinospora mayteni</name>
    <dbReference type="NCBI Taxonomy" id="566021"/>
    <lineage>
        <taxon>Bacteria</taxon>
        <taxon>Bacillati</taxon>
        <taxon>Actinomycetota</taxon>
        <taxon>Actinomycetes</taxon>
        <taxon>Micromonosporales</taxon>
        <taxon>Micromonosporaceae</taxon>
        <taxon>Plantactinospora</taxon>
    </lineage>
</organism>
<keyword evidence="2" id="KW-1185">Reference proteome</keyword>
<sequence>MTDRVRLVRYSPGGFDPAVVANKARPTAAEQGAGSPAGEEVVPLDFLPLLKEGDSYGSRRRGFWFIADCPPGVLR</sequence>
<dbReference type="EMBL" id="BONX01000057">
    <property type="protein sequence ID" value="GIH00739.1"/>
    <property type="molecule type" value="Genomic_DNA"/>
</dbReference>